<evidence type="ECO:0000313" key="7">
    <source>
        <dbReference type="Proteomes" id="UP000199360"/>
    </source>
</evidence>
<evidence type="ECO:0000256" key="3">
    <source>
        <dbReference type="ARBA" id="ARBA00022801"/>
    </source>
</evidence>
<evidence type="ECO:0000256" key="4">
    <source>
        <dbReference type="ARBA" id="ARBA00022833"/>
    </source>
</evidence>
<dbReference type="Pfam" id="PF00753">
    <property type="entry name" value="Lactamase_B"/>
    <property type="match status" value="1"/>
</dbReference>
<dbReference type="InterPro" id="IPR001279">
    <property type="entry name" value="Metallo-B-lactamas"/>
</dbReference>
<reference evidence="7" key="1">
    <citation type="submission" date="2016-06" db="EMBL/GenBank/DDBJ databases">
        <authorList>
            <person name="Varghese N."/>
            <person name="Submissions Spin"/>
        </authorList>
    </citation>
    <scope>NUCLEOTIDE SEQUENCE [LARGE SCALE GENOMIC DNA]</scope>
    <source>
        <strain evidence="7">DSM 45647</strain>
    </source>
</reference>
<proteinExistence type="inferred from homology"/>
<protein>
    <submittedName>
        <fullName evidence="6">Glyoxylase, beta-lactamase superfamily II</fullName>
    </submittedName>
</protein>
<feature type="domain" description="Metallo-beta-lactamase" evidence="5">
    <location>
        <begin position="36"/>
        <end position="264"/>
    </location>
</feature>
<dbReference type="OrthoDB" id="3196337at2"/>
<organism evidence="6 7">
    <name type="scientific">Micromonospora humi</name>
    <dbReference type="NCBI Taxonomy" id="745366"/>
    <lineage>
        <taxon>Bacteria</taxon>
        <taxon>Bacillati</taxon>
        <taxon>Actinomycetota</taxon>
        <taxon>Actinomycetes</taxon>
        <taxon>Micromonosporales</taxon>
        <taxon>Micromonosporaceae</taxon>
        <taxon>Micromonospora</taxon>
    </lineage>
</organism>
<dbReference type="SUPFAM" id="SSF56281">
    <property type="entry name" value="Metallo-hydrolase/oxidoreductase"/>
    <property type="match status" value="1"/>
</dbReference>
<dbReference type="GO" id="GO:0046872">
    <property type="term" value="F:metal ion binding"/>
    <property type="evidence" value="ECO:0007669"/>
    <property type="project" value="UniProtKB-KW"/>
</dbReference>
<name>A0A1C5H7Y0_9ACTN</name>
<dbReference type="CDD" id="cd07742">
    <property type="entry name" value="metallo-hydrolase-like_MBL-fold"/>
    <property type="match status" value="1"/>
</dbReference>
<keyword evidence="4" id="KW-0862">Zinc</keyword>
<dbReference type="SMART" id="SM00849">
    <property type="entry name" value="Lactamase_B"/>
    <property type="match status" value="1"/>
</dbReference>
<dbReference type="Gene3D" id="3.60.15.10">
    <property type="entry name" value="Ribonuclease Z/Hydroxyacylglutathione hydrolase-like"/>
    <property type="match status" value="1"/>
</dbReference>
<sequence length="277" mass="29770">MRVHHLNCGSMVAVEPVAGPGPGQPGGGDPTPLPAVCHCLLVETDTDGLVLVETGFGRADVEAPERTLDPNFLRWARPALDPAETAISQVVALGFAPADVRHVVLTHLHQDHTGGLSDFPHARVHISADELATAPDGGHYPAAHLAHRPDWVTYPSTGGEHWYDFAGVRRAAGLAADILLIPFAGHTPGHTAVAVRADGGWLVHAGDAYFHQNEIRPEPGPLPPAMDQLQAAVETDRGLRLANLDRLRRVLRDHPTEVRVVPAHDPWEFERYASGQA</sequence>
<gene>
    <name evidence="6" type="ORF">GA0070213_102402</name>
</gene>
<evidence type="ECO:0000256" key="2">
    <source>
        <dbReference type="ARBA" id="ARBA00022723"/>
    </source>
</evidence>
<evidence type="ECO:0000256" key="1">
    <source>
        <dbReference type="ARBA" id="ARBA00007749"/>
    </source>
</evidence>
<dbReference type="STRING" id="745366.GA0070213_102402"/>
<keyword evidence="7" id="KW-1185">Reference proteome</keyword>
<keyword evidence="2" id="KW-0479">Metal-binding</keyword>
<dbReference type="PANTHER" id="PTHR42978">
    <property type="entry name" value="QUORUM-QUENCHING LACTONASE YTNP-RELATED-RELATED"/>
    <property type="match status" value="1"/>
</dbReference>
<comment type="similarity">
    <text evidence="1">Belongs to the metallo-beta-lactamase superfamily.</text>
</comment>
<dbReference type="InterPro" id="IPR051013">
    <property type="entry name" value="MBL_superfamily_lactonases"/>
</dbReference>
<dbReference type="InterPro" id="IPR036866">
    <property type="entry name" value="RibonucZ/Hydroxyglut_hydro"/>
</dbReference>
<evidence type="ECO:0000313" key="6">
    <source>
        <dbReference type="EMBL" id="SCG42043.1"/>
    </source>
</evidence>
<keyword evidence="3" id="KW-0378">Hydrolase</keyword>
<dbReference type="GO" id="GO:0016787">
    <property type="term" value="F:hydrolase activity"/>
    <property type="evidence" value="ECO:0007669"/>
    <property type="project" value="UniProtKB-KW"/>
</dbReference>
<evidence type="ECO:0000259" key="5">
    <source>
        <dbReference type="SMART" id="SM00849"/>
    </source>
</evidence>
<dbReference type="Proteomes" id="UP000199360">
    <property type="component" value="Unassembled WGS sequence"/>
</dbReference>
<dbReference type="PANTHER" id="PTHR42978:SF3">
    <property type="entry name" value="BLR3078 PROTEIN"/>
    <property type="match status" value="1"/>
</dbReference>
<dbReference type="AlphaFoldDB" id="A0A1C5H7Y0"/>
<dbReference type="RefSeq" id="WP_091057981.1">
    <property type="nucleotide sequence ID" value="NZ_FMDM01000002.1"/>
</dbReference>
<dbReference type="EMBL" id="FMDM01000002">
    <property type="protein sequence ID" value="SCG42043.1"/>
    <property type="molecule type" value="Genomic_DNA"/>
</dbReference>
<accession>A0A1C5H7Y0</accession>